<dbReference type="EMBL" id="KJ547619">
    <property type="protein sequence ID" value="AIF34794.1"/>
    <property type="molecule type" value="Genomic_DNA"/>
</dbReference>
<comment type="subcellular location">
    <subcellularLocation>
        <location evidence="1">Virion</location>
    </subcellularLocation>
</comment>
<evidence type="ECO:0000313" key="5">
    <source>
        <dbReference type="Proteomes" id="UP000208112"/>
    </source>
</evidence>
<dbReference type="InterPro" id="IPR000263">
    <property type="entry name" value="GV_A/BR1_coat"/>
</dbReference>
<dbReference type="Pfam" id="PF00844">
    <property type="entry name" value="Gemini_coat"/>
    <property type="match status" value="1"/>
</dbReference>
<proteinExistence type="predicted"/>
<name>A0A0A7CL45_9VIRU</name>
<dbReference type="InterPro" id="IPR029053">
    <property type="entry name" value="Viral_coat"/>
</dbReference>
<dbReference type="InterPro" id="IPR037164">
    <property type="entry name" value="Satellite_virus_coat_sf"/>
</dbReference>
<dbReference type="Proteomes" id="UP000208112">
    <property type="component" value="Segment"/>
</dbReference>
<dbReference type="KEGG" id="vg:22835148"/>
<evidence type="ECO:0000256" key="1">
    <source>
        <dbReference type="ARBA" id="ARBA00004328"/>
    </source>
</evidence>
<evidence type="ECO:0000256" key="2">
    <source>
        <dbReference type="ARBA" id="ARBA00022561"/>
    </source>
</evidence>
<accession>A0A0A7CL45</accession>
<dbReference type="OrthoDB" id="17486at10239"/>
<dbReference type="GeneID" id="22835148"/>
<evidence type="ECO:0000256" key="3">
    <source>
        <dbReference type="ARBA" id="ARBA00022844"/>
    </source>
</evidence>
<keyword evidence="2" id="KW-0167">Capsid protein</keyword>
<keyword evidence="3" id="KW-0946">Virion</keyword>
<dbReference type="RefSeq" id="YP_009115507.1">
    <property type="nucleotide sequence ID" value="NC_026143.1"/>
</dbReference>
<sequence length="235" mass="24758">MSSRKRAYSTSGPSATFKRIKGSFARQAVASSRMSGRFNARNSARSRATGETGFVDIASANYAVDTTGTVTLLNTVPQGASVNQRVGKKIMLKSLQARGLMQNGSAATANDVAFLIVYDKRPTGALPSVTDILAISSAQSMNNDANSGRFVIMKRVDTYLIGNLTAATNYTEVAVRDCDFFLPLKGMPTVYKAATTGAIADIEEGALYLVTIGGTAAGTGAASLSITMRLRFVDV</sequence>
<evidence type="ECO:0000313" key="4">
    <source>
        <dbReference type="EMBL" id="AIF34794.1"/>
    </source>
</evidence>
<organism evidence="4 5">
    <name type="scientific">Sewage-associated circular DNA molecule-3</name>
    <dbReference type="NCBI Taxonomy" id="1592212"/>
    <lineage>
        <taxon>Viruses</taxon>
        <taxon>unclassified satellites</taxon>
        <taxon>DNA satellites</taxon>
    </lineage>
</organism>
<dbReference type="SUPFAM" id="SSF88650">
    <property type="entry name" value="Satellite viruses"/>
    <property type="match status" value="1"/>
</dbReference>
<reference evidence="4 5" key="1">
    <citation type="journal article" date="2015" name="Infect. Genet. Evol.">
        <title>Characterisation of a diverse range of circular replication-associated protein encoding DNA viruses recovered from a sewage treatment oxidation pond.</title>
        <authorList>
            <person name="Kraberger S."/>
            <person name="Arguello-Astorga G.R."/>
            <person name="Greenfield L.G."/>
            <person name="Galilee C."/>
            <person name="Law D."/>
            <person name="Martin D.P."/>
            <person name="Varsani A."/>
        </authorList>
    </citation>
    <scope>NUCLEOTIDE SEQUENCE [LARGE SCALE GENOMIC DNA]</scope>
    <source>
        <strain evidence="4">NZ-BS2940-2012</strain>
    </source>
</reference>
<dbReference type="GO" id="GO:0019028">
    <property type="term" value="C:viral capsid"/>
    <property type="evidence" value="ECO:0007669"/>
    <property type="project" value="UniProtKB-KW"/>
</dbReference>
<dbReference type="Gene3D" id="2.60.120.20">
    <property type="match status" value="1"/>
</dbReference>
<dbReference type="GO" id="GO:0005198">
    <property type="term" value="F:structural molecule activity"/>
    <property type="evidence" value="ECO:0007669"/>
    <property type="project" value="InterPro"/>
</dbReference>
<protein>
    <submittedName>
        <fullName evidence="4">Putative capsid protein</fullName>
    </submittedName>
</protein>